<evidence type="ECO:0008006" key="4">
    <source>
        <dbReference type="Google" id="ProtNLM"/>
    </source>
</evidence>
<dbReference type="InterPro" id="IPR039276">
    <property type="entry name" value="SHH1/2"/>
</dbReference>
<dbReference type="PANTHER" id="PTHR33827:SF2">
    <property type="entry name" value="PROTEIN SAWADEE HOMEODOMAIN HOMOLOG 1"/>
    <property type="match status" value="1"/>
</dbReference>
<name>A0A9Q0F5X0_9ROSI</name>
<protein>
    <recommendedName>
        <fullName evidence="4">Homeobox domain-containing protein</fullName>
    </recommendedName>
</protein>
<organism evidence="2 3">
    <name type="scientific">Turnera subulata</name>
    <dbReference type="NCBI Taxonomy" id="218843"/>
    <lineage>
        <taxon>Eukaryota</taxon>
        <taxon>Viridiplantae</taxon>
        <taxon>Streptophyta</taxon>
        <taxon>Embryophyta</taxon>
        <taxon>Tracheophyta</taxon>
        <taxon>Spermatophyta</taxon>
        <taxon>Magnoliopsida</taxon>
        <taxon>eudicotyledons</taxon>
        <taxon>Gunneridae</taxon>
        <taxon>Pentapetalae</taxon>
        <taxon>rosids</taxon>
        <taxon>fabids</taxon>
        <taxon>Malpighiales</taxon>
        <taxon>Passifloraceae</taxon>
        <taxon>Turnera</taxon>
    </lineage>
</organism>
<dbReference type="AlphaFoldDB" id="A0A9Q0F5X0"/>
<comment type="caution">
    <text evidence="2">The sequence shown here is derived from an EMBL/GenBank/DDBJ whole genome shotgun (WGS) entry which is preliminary data.</text>
</comment>
<feature type="chain" id="PRO_5040472628" description="Homeobox domain-containing protein" evidence="1">
    <location>
        <begin position="20"/>
        <end position="118"/>
    </location>
</feature>
<reference evidence="2" key="1">
    <citation type="submission" date="2022-02" db="EMBL/GenBank/DDBJ databases">
        <authorList>
            <person name="Henning P.M."/>
            <person name="McCubbin A.G."/>
            <person name="Shore J.S."/>
        </authorList>
    </citation>
    <scope>NUCLEOTIDE SEQUENCE</scope>
    <source>
        <strain evidence="2">F60SS</strain>
        <tissue evidence="2">Leaves</tissue>
    </source>
</reference>
<dbReference type="EMBL" id="JAKUCV010006857">
    <property type="protein sequence ID" value="KAJ4825558.1"/>
    <property type="molecule type" value="Genomic_DNA"/>
</dbReference>
<evidence type="ECO:0000313" key="2">
    <source>
        <dbReference type="EMBL" id="KAJ4825558.1"/>
    </source>
</evidence>
<evidence type="ECO:0000256" key="1">
    <source>
        <dbReference type="SAM" id="SignalP"/>
    </source>
</evidence>
<keyword evidence="1" id="KW-0732">Signal</keyword>
<dbReference type="PANTHER" id="PTHR33827">
    <property type="entry name" value="PROTEIN SAWADEE HOMEODOMAIN HOMOLOG 2"/>
    <property type="match status" value="1"/>
</dbReference>
<feature type="signal peptide" evidence="1">
    <location>
        <begin position="1"/>
        <end position="19"/>
    </location>
</feature>
<reference evidence="2" key="2">
    <citation type="journal article" date="2023" name="Plants (Basel)">
        <title>Annotation of the Turnera subulata (Passifloraceae) Draft Genome Reveals the S-Locus Evolved after the Divergence of Turneroideae from Passifloroideae in a Stepwise Manner.</title>
        <authorList>
            <person name="Henning P.M."/>
            <person name="Roalson E.H."/>
            <person name="Mir W."/>
            <person name="McCubbin A.G."/>
            <person name="Shore J.S."/>
        </authorList>
    </citation>
    <scope>NUCLEOTIDE SEQUENCE</scope>
    <source>
        <strain evidence="2">F60SS</strain>
    </source>
</reference>
<keyword evidence="3" id="KW-1185">Reference proteome</keyword>
<sequence>MREFSSLSLAFIAISVMEAGFTLDEVVELRRIYMEMGEESLSPVFCQQLAKCFNLDSEHAKKPITWQLVQNWFKQKQETLRLPFGASPLFQATYQKAQRSRKGINKRVYSYSKPICYD</sequence>
<gene>
    <name evidence="2" type="ORF">Tsubulata_036166</name>
</gene>
<accession>A0A9Q0F5X0</accession>
<proteinExistence type="predicted"/>
<dbReference type="Proteomes" id="UP001141552">
    <property type="component" value="Unassembled WGS sequence"/>
</dbReference>
<evidence type="ECO:0000313" key="3">
    <source>
        <dbReference type="Proteomes" id="UP001141552"/>
    </source>
</evidence>